<dbReference type="GO" id="GO:0005524">
    <property type="term" value="F:ATP binding"/>
    <property type="evidence" value="ECO:0007669"/>
    <property type="project" value="UniProtKB-UniRule"/>
</dbReference>
<dbReference type="InterPro" id="IPR036565">
    <property type="entry name" value="Mur-like_cat_sf"/>
</dbReference>
<dbReference type="GO" id="GO:0005737">
    <property type="term" value="C:cytoplasm"/>
    <property type="evidence" value="ECO:0007669"/>
    <property type="project" value="UniProtKB-SubCell"/>
</dbReference>
<dbReference type="InterPro" id="IPR004101">
    <property type="entry name" value="Mur_ligase_C"/>
</dbReference>
<evidence type="ECO:0000256" key="6">
    <source>
        <dbReference type="ARBA" id="ARBA00022960"/>
    </source>
</evidence>
<evidence type="ECO:0000256" key="10">
    <source>
        <dbReference type="HAMAP-Rule" id="MF_02019"/>
    </source>
</evidence>
<dbReference type="Gene3D" id="3.90.190.20">
    <property type="entry name" value="Mur ligase, C-terminal domain"/>
    <property type="match status" value="1"/>
</dbReference>
<evidence type="ECO:0000256" key="3">
    <source>
        <dbReference type="ARBA" id="ARBA00022618"/>
    </source>
</evidence>
<proteinExistence type="inferred from homology"/>
<keyword evidence="7 10" id="KW-0573">Peptidoglycan synthesis</keyword>
<dbReference type="GO" id="GO:0009252">
    <property type="term" value="P:peptidoglycan biosynthetic process"/>
    <property type="evidence" value="ECO:0007669"/>
    <property type="project" value="UniProtKB-UniRule"/>
</dbReference>
<dbReference type="GO" id="GO:0051301">
    <property type="term" value="P:cell division"/>
    <property type="evidence" value="ECO:0007669"/>
    <property type="project" value="UniProtKB-KW"/>
</dbReference>
<keyword evidence="6 10" id="KW-0133">Cell shape</keyword>
<dbReference type="InterPro" id="IPR036615">
    <property type="entry name" value="Mur_ligase_C_dom_sf"/>
</dbReference>
<comment type="function">
    <text evidence="10 11">Involved in cell wall formation. Catalyzes the final step in the synthesis of UDP-N-acetylmuramoyl-pentapeptide, the precursor of murein.</text>
</comment>
<keyword evidence="16" id="KW-1185">Reference proteome</keyword>
<evidence type="ECO:0000256" key="4">
    <source>
        <dbReference type="ARBA" id="ARBA00022741"/>
    </source>
</evidence>
<keyword evidence="2 10" id="KW-0436">Ligase</keyword>
<evidence type="ECO:0000256" key="1">
    <source>
        <dbReference type="ARBA" id="ARBA00022490"/>
    </source>
</evidence>
<evidence type="ECO:0000256" key="11">
    <source>
        <dbReference type="RuleBase" id="RU004136"/>
    </source>
</evidence>
<dbReference type="KEGG" id="tbd:Tbd_0115"/>
<dbReference type="HOGENOM" id="CLU_031507_4_0_4"/>
<sequence length="464" mass="48900">MSEGNCMMRLSEAAAMLGVPLPGADAEVVRVTTDSRTLRPGDLFVALRGERFDGGAFAAQALQQGAAGVVLDRAQAPDLAQALRVDDTRLALGRLAQAWRQRFAIPLVAITGSNGKTTVKEMLAAILRVEAGDAAAVLHTEGNLNNDIGVPLMLLRLRDHHQYAVLEMGMNHAGEIDYLTRLARPDIAIVNNALTAHIGFLGSVENIARAKGEIFNGLTDAGIAVFNADDPHAGLWREANRQRCVVDFGLVHATSVRGDYRADEFGSALTVTLPNATLDIALQVPGEHNVMNALAAVAGAFALDVSHRSVVAGLAGFGGVKGRLQRKAALHGSTVIDDTYNANPDSVKAALAVLAQQPGKKIFVLGDMGELGDDAASMHEEIGVAARAAGVGRLLALGDLSCATVAAFGTGAMHFERIEELLAELENELAPGTVVLVKGSRFMQMERVVKSFTEASDAPGMQEH</sequence>
<keyword evidence="8 10" id="KW-0131">Cell cycle</keyword>
<feature type="domain" description="Mur ligase N-terminal catalytic" evidence="12">
    <location>
        <begin position="30"/>
        <end position="99"/>
    </location>
</feature>
<dbReference type="SUPFAM" id="SSF53244">
    <property type="entry name" value="MurD-like peptide ligases, peptide-binding domain"/>
    <property type="match status" value="1"/>
</dbReference>
<name>Q3SMH7_THIDA</name>
<dbReference type="EMBL" id="CP000116">
    <property type="protein sequence ID" value="AAZ96068.1"/>
    <property type="molecule type" value="Genomic_DNA"/>
</dbReference>
<dbReference type="InterPro" id="IPR035911">
    <property type="entry name" value="MurE/MurF_N"/>
</dbReference>
<keyword evidence="4 10" id="KW-0547">Nucleotide-binding</keyword>
<dbReference type="STRING" id="292415.Tbd_0115"/>
<accession>Q3SMH7</accession>
<feature type="domain" description="Mur ligase central" evidence="14">
    <location>
        <begin position="110"/>
        <end position="298"/>
    </location>
</feature>
<dbReference type="Pfam" id="PF01225">
    <property type="entry name" value="Mur_ligase"/>
    <property type="match status" value="1"/>
</dbReference>
<dbReference type="EC" id="6.3.2.10" evidence="10 11"/>
<evidence type="ECO:0000256" key="5">
    <source>
        <dbReference type="ARBA" id="ARBA00022840"/>
    </source>
</evidence>
<evidence type="ECO:0000256" key="2">
    <source>
        <dbReference type="ARBA" id="ARBA00022598"/>
    </source>
</evidence>
<evidence type="ECO:0000256" key="7">
    <source>
        <dbReference type="ARBA" id="ARBA00022984"/>
    </source>
</evidence>
<dbReference type="GO" id="GO:0071555">
    <property type="term" value="P:cell wall organization"/>
    <property type="evidence" value="ECO:0007669"/>
    <property type="project" value="UniProtKB-KW"/>
</dbReference>
<dbReference type="Proteomes" id="UP000008291">
    <property type="component" value="Chromosome"/>
</dbReference>
<dbReference type="Gene3D" id="3.40.1190.10">
    <property type="entry name" value="Mur-like, catalytic domain"/>
    <property type="match status" value="1"/>
</dbReference>
<dbReference type="Pfam" id="PF02875">
    <property type="entry name" value="Mur_ligase_C"/>
    <property type="match status" value="1"/>
</dbReference>
<dbReference type="RefSeq" id="WP_011310628.1">
    <property type="nucleotide sequence ID" value="NC_007404.1"/>
</dbReference>
<comment type="pathway">
    <text evidence="10 11">Cell wall biogenesis; peptidoglycan biosynthesis.</text>
</comment>
<dbReference type="PANTHER" id="PTHR43024:SF1">
    <property type="entry name" value="UDP-N-ACETYLMURAMOYL-TRIPEPTIDE--D-ALANYL-D-ALANINE LIGASE"/>
    <property type="match status" value="1"/>
</dbReference>
<evidence type="ECO:0000313" key="15">
    <source>
        <dbReference type="EMBL" id="AAZ96068.1"/>
    </source>
</evidence>
<evidence type="ECO:0000259" key="12">
    <source>
        <dbReference type="Pfam" id="PF01225"/>
    </source>
</evidence>
<keyword evidence="3 10" id="KW-0132">Cell division</keyword>
<dbReference type="eggNOG" id="COG0770">
    <property type="taxonomic scope" value="Bacteria"/>
</dbReference>
<evidence type="ECO:0000259" key="14">
    <source>
        <dbReference type="Pfam" id="PF08245"/>
    </source>
</evidence>
<dbReference type="GO" id="GO:0008766">
    <property type="term" value="F:UDP-N-acetylmuramoylalanyl-D-glutamyl-2,6-diaminopimelate-D-alanyl-D-alanine ligase activity"/>
    <property type="evidence" value="ECO:0007669"/>
    <property type="project" value="RHEA"/>
</dbReference>
<comment type="similarity">
    <text evidence="10">Belongs to the MurCDEF family. MurF subfamily.</text>
</comment>
<evidence type="ECO:0000259" key="13">
    <source>
        <dbReference type="Pfam" id="PF02875"/>
    </source>
</evidence>
<dbReference type="InterPro" id="IPR005863">
    <property type="entry name" value="UDP-N-AcMur_synth"/>
</dbReference>
<dbReference type="SUPFAM" id="SSF63418">
    <property type="entry name" value="MurE/MurF N-terminal domain"/>
    <property type="match status" value="1"/>
</dbReference>
<dbReference type="GO" id="GO:0047480">
    <property type="term" value="F:UDP-N-acetylmuramoyl-tripeptide-D-alanyl-D-alanine ligase activity"/>
    <property type="evidence" value="ECO:0007669"/>
    <property type="project" value="UniProtKB-UniRule"/>
</dbReference>
<keyword evidence="5 10" id="KW-0067">ATP-binding</keyword>
<keyword evidence="1 10" id="KW-0963">Cytoplasm</keyword>
<dbReference type="InterPro" id="IPR013221">
    <property type="entry name" value="Mur_ligase_cen"/>
</dbReference>
<gene>
    <name evidence="10" type="primary">murF</name>
    <name evidence="15" type="ordered locus">Tbd_0115</name>
</gene>
<evidence type="ECO:0000313" key="16">
    <source>
        <dbReference type="Proteomes" id="UP000008291"/>
    </source>
</evidence>
<dbReference type="InterPro" id="IPR051046">
    <property type="entry name" value="MurCDEF_CellWall_CoF430Synth"/>
</dbReference>
<reference evidence="15 16" key="1">
    <citation type="journal article" date="2006" name="J. Bacteriol.">
        <title>The genome sequence of the obligately chemolithoautotrophic, facultatively anaerobic bacterium Thiobacillus denitrificans.</title>
        <authorList>
            <person name="Beller H.R."/>
            <person name="Chain P.S."/>
            <person name="Letain T.E."/>
            <person name="Chakicherla A."/>
            <person name="Larimer F.W."/>
            <person name="Richardson P.M."/>
            <person name="Coleman M.A."/>
            <person name="Wood A.P."/>
            <person name="Kelly D.P."/>
        </authorList>
    </citation>
    <scope>NUCLEOTIDE SEQUENCE [LARGE SCALE GENOMIC DNA]</scope>
    <source>
        <strain evidence="15 16">ATCC 25259</strain>
    </source>
</reference>
<dbReference type="Gene3D" id="3.40.1390.10">
    <property type="entry name" value="MurE/MurF, N-terminal domain"/>
    <property type="match status" value="1"/>
</dbReference>
<keyword evidence="9 10" id="KW-0961">Cell wall biogenesis/degradation</keyword>
<evidence type="ECO:0000256" key="8">
    <source>
        <dbReference type="ARBA" id="ARBA00023306"/>
    </source>
</evidence>
<dbReference type="GO" id="GO:0008360">
    <property type="term" value="P:regulation of cell shape"/>
    <property type="evidence" value="ECO:0007669"/>
    <property type="project" value="UniProtKB-KW"/>
</dbReference>
<comment type="catalytic activity">
    <reaction evidence="10 11">
        <text>D-alanyl-D-alanine + UDP-N-acetyl-alpha-D-muramoyl-L-alanyl-gamma-D-glutamyl-meso-2,6-diaminopimelate + ATP = UDP-N-acetyl-alpha-D-muramoyl-L-alanyl-gamma-D-glutamyl-meso-2,6-diaminopimeloyl-D-alanyl-D-alanine + ADP + phosphate + H(+)</text>
        <dbReference type="Rhea" id="RHEA:28374"/>
        <dbReference type="ChEBI" id="CHEBI:15378"/>
        <dbReference type="ChEBI" id="CHEBI:30616"/>
        <dbReference type="ChEBI" id="CHEBI:43474"/>
        <dbReference type="ChEBI" id="CHEBI:57822"/>
        <dbReference type="ChEBI" id="CHEBI:61386"/>
        <dbReference type="ChEBI" id="CHEBI:83905"/>
        <dbReference type="ChEBI" id="CHEBI:456216"/>
        <dbReference type="EC" id="6.3.2.10"/>
    </reaction>
</comment>
<dbReference type="SUPFAM" id="SSF53623">
    <property type="entry name" value="MurD-like peptide ligases, catalytic domain"/>
    <property type="match status" value="1"/>
</dbReference>
<dbReference type="Pfam" id="PF08245">
    <property type="entry name" value="Mur_ligase_M"/>
    <property type="match status" value="1"/>
</dbReference>
<feature type="binding site" evidence="10">
    <location>
        <begin position="112"/>
        <end position="118"/>
    </location>
    <ligand>
        <name>ATP</name>
        <dbReference type="ChEBI" id="CHEBI:30616"/>
    </ligand>
</feature>
<protein>
    <recommendedName>
        <fullName evidence="10 11">UDP-N-acetylmuramoyl-tripeptide--D-alanyl-D-alanine ligase</fullName>
        <ecNumber evidence="10 11">6.3.2.10</ecNumber>
    </recommendedName>
    <alternativeName>
        <fullName evidence="10">D-alanyl-D-alanine-adding enzyme</fullName>
    </alternativeName>
</protein>
<dbReference type="AlphaFoldDB" id="Q3SMH7"/>
<evidence type="ECO:0000256" key="9">
    <source>
        <dbReference type="ARBA" id="ARBA00023316"/>
    </source>
</evidence>
<dbReference type="UniPathway" id="UPA00219"/>
<dbReference type="NCBIfam" id="TIGR01143">
    <property type="entry name" value="murF"/>
    <property type="match status" value="1"/>
</dbReference>
<comment type="subcellular location">
    <subcellularLocation>
        <location evidence="10 11">Cytoplasm</location>
    </subcellularLocation>
</comment>
<dbReference type="InterPro" id="IPR000713">
    <property type="entry name" value="Mur_ligase_N"/>
</dbReference>
<organism evidence="15 16">
    <name type="scientific">Thiobacillus denitrificans (strain ATCC 25259 / T1)</name>
    <dbReference type="NCBI Taxonomy" id="292415"/>
    <lineage>
        <taxon>Bacteria</taxon>
        <taxon>Pseudomonadati</taxon>
        <taxon>Pseudomonadota</taxon>
        <taxon>Betaproteobacteria</taxon>
        <taxon>Nitrosomonadales</taxon>
        <taxon>Thiobacillaceae</taxon>
        <taxon>Thiobacillus</taxon>
    </lineage>
</organism>
<dbReference type="HAMAP" id="MF_02019">
    <property type="entry name" value="MurF"/>
    <property type="match status" value="1"/>
</dbReference>
<feature type="domain" description="Mur ligase C-terminal" evidence="13">
    <location>
        <begin position="322"/>
        <end position="441"/>
    </location>
</feature>
<dbReference type="PANTHER" id="PTHR43024">
    <property type="entry name" value="UDP-N-ACETYLMURAMOYL-TRIPEPTIDE--D-ALANYL-D-ALANINE LIGASE"/>
    <property type="match status" value="1"/>
</dbReference>